<evidence type="ECO:0000313" key="3">
    <source>
        <dbReference type="Proteomes" id="UP000178744"/>
    </source>
</evidence>
<comment type="caution">
    <text evidence="2">The sequence shown here is derived from an EMBL/GenBank/DDBJ whole genome shotgun (WGS) entry which is preliminary data.</text>
</comment>
<dbReference type="STRING" id="1797690.A3B23_02945"/>
<gene>
    <name evidence="2" type="ORF">A3B23_02945</name>
</gene>
<organism evidence="2 3">
    <name type="scientific">Candidatus Colwellbacteria bacterium RIFCSPLOWO2_01_FULL_48_10</name>
    <dbReference type="NCBI Taxonomy" id="1797690"/>
    <lineage>
        <taxon>Bacteria</taxon>
        <taxon>Candidatus Colwelliibacteriota</taxon>
    </lineage>
</organism>
<evidence type="ECO:0000313" key="2">
    <source>
        <dbReference type="EMBL" id="OGY60011.1"/>
    </source>
</evidence>
<protein>
    <recommendedName>
        <fullName evidence="4">DUF5671 domain-containing protein</fullName>
    </recommendedName>
</protein>
<reference evidence="2 3" key="1">
    <citation type="journal article" date="2016" name="Nat. Commun.">
        <title>Thousands of microbial genomes shed light on interconnected biogeochemical processes in an aquifer system.</title>
        <authorList>
            <person name="Anantharaman K."/>
            <person name="Brown C.T."/>
            <person name="Hug L.A."/>
            <person name="Sharon I."/>
            <person name="Castelle C.J."/>
            <person name="Probst A.J."/>
            <person name="Thomas B.C."/>
            <person name="Singh A."/>
            <person name="Wilkins M.J."/>
            <person name="Karaoz U."/>
            <person name="Brodie E.L."/>
            <person name="Williams K.H."/>
            <person name="Hubbard S.S."/>
            <person name="Banfield J.F."/>
        </authorList>
    </citation>
    <scope>NUCLEOTIDE SEQUENCE [LARGE SCALE GENOMIC DNA]</scope>
</reference>
<feature type="transmembrane region" description="Helical" evidence="1">
    <location>
        <begin position="180"/>
        <end position="202"/>
    </location>
</feature>
<evidence type="ECO:0000256" key="1">
    <source>
        <dbReference type="SAM" id="Phobius"/>
    </source>
</evidence>
<keyword evidence="1" id="KW-1133">Transmembrane helix</keyword>
<dbReference type="EMBL" id="MHIY01000011">
    <property type="protein sequence ID" value="OGY60011.1"/>
    <property type="molecule type" value="Genomic_DNA"/>
</dbReference>
<keyword evidence="1" id="KW-0812">Transmembrane</keyword>
<feature type="transmembrane region" description="Helical" evidence="1">
    <location>
        <begin position="58"/>
        <end position="80"/>
    </location>
</feature>
<sequence>MNNDTAMEVRHDSSPNLPLIAYFVTTAALWAFYLYMTFGAPLSQVSVERYGLTPMSAFWLRLSIAAPILVYWSLGLYAAIHLNAYVRKIGPGEGSAPVRSLARGVFIIVMGVILGAAVGSIRQYFPLTEPGNEGIIKLLVILGNYISVGFPLAAFVFIWRGTKSFMTNELAQAKDIVRKYTPVFLFASAVISASYIFLALANPNRQMNLVPSMPATYYLPDWLIVASILLPYVVIWTLGLLSAFNIVVYSQKVSGLIYRKFLNNLVYGILMIIVFYIFLQFLSTIGYYLQDFFKEKGLAPVLYFIYFILFLQALGFIFLARGAKKLKEIETTL</sequence>
<feature type="transmembrane region" description="Helical" evidence="1">
    <location>
        <begin position="265"/>
        <end position="289"/>
    </location>
</feature>
<accession>A0A1G1Z5T9</accession>
<dbReference type="AlphaFoldDB" id="A0A1G1Z5T9"/>
<evidence type="ECO:0008006" key="4">
    <source>
        <dbReference type="Google" id="ProtNLM"/>
    </source>
</evidence>
<keyword evidence="1" id="KW-0472">Membrane</keyword>
<name>A0A1G1Z5T9_9BACT</name>
<feature type="transmembrane region" description="Helical" evidence="1">
    <location>
        <begin position="222"/>
        <end position="244"/>
    </location>
</feature>
<feature type="transmembrane region" description="Helical" evidence="1">
    <location>
        <begin position="134"/>
        <end position="159"/>
    </location>
</feature>
<feature type="transmembrane region" description="Helical" evidence="1">
    <location>
        <begin position="20"/>
        <end position="38"/>
    </location>
</feature>
<dbReference type="Proteomes" id="UP000178744">
    <property type="component" value="Unassembled WGS sequence"/>
</dbReference>
<feature type="transmembrane region" description="Helical" evidence="1">
    <location>
        <begin position="101"/>
        <end position="122"/>
    </location>
</feature>
<proteinExistence type="predicted"/>
<feature type="transmembrane region" description="Helical" evidence="1">
    <location>
        <begin position="301"/>
        <end position="320"/>
    </location>
</feature>